<dbReference type="AlphaFoldDB" id="A0A494T8F9"/>
<dbReference type="RefSeq" id="WP_162986932.1">
    <property type="nucleotide sequence ID" value="NZ_CP032828.1"/>
</dbReference>
<proteinExistence type="predicted"/>
<evidence type="ECO:0000313" key="2">
    <source>
        <dbReference type="Proteomes" id="UP000276254"/>
    </source>
</evidence>
<dbReference type="EMBL" id="CP032828">
    <property type="protein sequence ID" value="AYJ85200.1"/>
    <property type="molecule type" value="Genomic_DNA"/>
</dbReference>
<sequence length="154" mass="16454">MGSIGALRLVSTGSEDWWECVRYRTLMAAKLVTTAGEHAVIVRELSATQALLKGENLPAIGVDVIFSRRGIKVFATVSWSNGATAGLQFEAPLNDAEMATQLGAHSVVTPSIECRAYRPAVRKPVITNEELATALGWSGVSSGATLRRPCRISL</sequence>
<dbReference type="KEGG" id="spha:D3Y57_04015"/>
<gene>
    <name evidence="1" type="ORF">D3Y57_04015</name>
</gene>
<evidence type="ECO:0000313" key="1">
    <source>
        <dbReference type="EMBL" id="AYJ85200.1"/>
    </source>
</evidence>
<protein>
    <submittedName>
        <fullName evidence="1">Uncharacterized protein</fullName>
    </submittedName>
</protein>
<reference evidence="1 2" key="1">
    <citation type="submission" date="2018-09" db="EMBL/GenBank/DDBJ databases">
        <title>Sphingomonas peninsula sp. nov., isolated from fildes peninsula, Antarctic soil.</title>
        <authorList>
            <person name="Yingchao G."/>
        </authorList>
    </citation>
    <scope>NUCLEOTIDE SEQUENCE [LARGE SCALE GENOMIC DNA]</scope>
    <source>
        <strain evidence="1 2">YZ-8</strain>
        <plasmid evidence="1 2">unnamed1</plasmid>
    </source>
</reference>
<accession>A0A494T8F9</accession>
<name>A0A494T8F9_SPHPE</name>
<keyword evidence="2" id="KW-1185">Reference proteome</keyword>
<geneLocation type="plasmid" evidence="1">
    <name>unnamed1</name>
</geneLocation>
<dbReference type="Proteomes" id="UP000276254">
    <property type="component" value="Plasmid unnamed1"/>
</dbReference>
<keyword evidence="1" id="KW-0614">Plasmid</keyword>
<organism evidence="1 2">
    <name type="scientific">Sphingomonas paeninsulae</name>
    <dbReference type="NCBI Taxonomy" id="2319844"/>
    <lineage>
        <taxon>Bacteria</taxon>
        <taxon>Pseudomonadati</taxon>
        <taxon>Pseudomonadota</taxon>
        <taxon>Alphaproteobacteria</taxon>
        <taxon>Sphingomonadales</taxon>
        <taxon>Sphingomonadaceae</taxon>
        <taxon>Sphingomonas</taxon>
    </lineage>
</organism>